<evidence type="ECO:0000256" key="5">
    <source>
        <dbReference type="ARBA" id="ARBA00024043"/>
    </source>
</evidence>
<evidence type="ECO:0000256" key="6">
    <source>
        <dbReference type="SAM" id="Coils"/>
    </source>
</evidence>
<dbReference type="InterPro" id="IPR025157">
    <property type="entry name" value="Hemagglutinin_rpt"/>
</dbReference>
<feature type="domain" description="Filamentous haemagglutinin FhaB/tRNA nuclease CdiA-like TPS" evidence="8">
    <location>
        <begin position="90"/>
        <end position="210"/>
    </location>
</feature>
<dbReference type="InterPro" id="IPR011050">
    <property type="entry name" value="Pectin_lyase_fold/virulence"/>
</dbReference>
<dbReference type="Pfam" id="PF04829">
    <property type="entry name" value="PT-VENN"/>
    <property type="match status" value="1"/>
</dbReference>
<evidence type="ECO:0000259" key="8">
    <source>
        <dbReference type="SMART" id="SM00912"/>
    </source>
</evidence>
<feature type="compositionally biased region" description="Polar residues" evidence="7">
    <location>
        <begin position="3055"/>
        <end position="3064"/>
    </location>
</feature>
<keyword evidence="2" id="KW-0800">Toxin</keyword>
<evidence type="ECO:0000256" key="7">
    <source>
        <dbReference type="SAM" id="MobiDB-lite"/>
    </source>
</evidence>
<sequence>MNKQCFRVIFSKTRQRLVVVSELAKSEGKSSEPSSFSVLPLFAKIRPLTFSLFCALGFVTFSDAALGETLIIRADKSAPKNQQPIILSTANGIPQVNIQTPNDKGLSHNKYSQFDVAEKGAILNNSRTNTQTQLAGQVAGNPYLARGEAKVILNEVNSSKPSVMKGYVEVAGKKAEVIIANPSGLYCEGCGIINSDRATLTTGKPQIKHGHLDSFVVEKGKVKVSGKGLDNSRVDYTEIISRHVEANAGIWSKKETKVITGKNTVKRSDSDKTLQIIHTNQPLAGESKPQVAIDVGELGGMYSGKIHLIGTEQGVGVRNAGHIGASAETLTIDSQGRIVNTGTFNAAAPVSLTASKGIDNQGKIENKQGDIQLNSKADIQNSGSIVARGGNIQQQAKSDIKQRGETVAKGNIRYTAHQIHADKNSLIAAGVDVTDTAQGEVRKLETQSAAGKTIQLTATEKATVQGKNLATSKIEIKAKQANLDNSHTAAQRIAVTATEGNIQANQAILIADKDLNLSTPTLLETQGSHLKAENIATKQRSLNTQHAVWEQTGRDELNIAVVDRLLNQGGTFKTQGDLSINAKGMDNRQGRLLAKGKLTVDAQKGQVDSSEGVMLSNQHLQLTSGELINDGGLIQSQQNVTINTQGAALSNKNTFSESNDKGIVALGELNIETGNVDNQQGRIASAGKQTLAAVDINNQQGLVYAQADLHLEAKNLRNDKGKVSALKHAEMVLSGNLSQQGGQIEAEKISLSAQNMRNTDKSRIIANHITMTIADQVANLDSLIQAERDNLTISSQALDNRKGEISSLQNGVMINTHQQKLDNQAGKIHAKSAISISSGELDNREGAIHSASDIVLNAQDQKLINDNTLATDKGIVALGNITLNSTDLDNQQGYIASQANLTLNVAETNNTAGLIKSNRDIHLDAQSLRNDEGMISGVLQVALNITDGVQQQTGNIVAGELSINAGSLNSTQDSVISANNVAVAVKHHLTNIQSEISATQHLNITSQAVENQQGLLFAEMGNLSVNTQQHRVNNQQGKIVAGQAVSLASGALENQRGLIQGKTGVKLNTHGQNLDNALATIISQQALSIRAGELNNQQGYIQATAQADIQLGHSALSNQEGVISAGTDLRLNAGHVKNHRGAIVASRHLNASMTSLTQQNGTVKAGELLNIQANGDITSNQQSQLSAQNIHITTTGRINNQDAEIVASDSVVIDGGEVTNTNGVIVAQSGSLKMDTHQQGLINQQGKLSAGADLAINSGKLDNQAGLIQSRQNMQINTHQGDLDNQHTKATAENEGQVKGIIALGTLALNTQHLLNNNGYVLSNEAQTVNAQSLQNNAAVLSSLTSQKVTVRQAIHNEQGRISAGSTTLNAQSLDNQSGLLQGDSFLHLQVDESLNNQKGQIKANENMAISAQSVNNQAGVLSAIRGNLSVVSATHLNNAQGNITAQKAVSINAAGLDNTQGVIYNEQDLLTLNLTQHTLENQQGKVIAKESLTLESGAINNQQGVIYAEKYANLHVTGKIDNQQNGKIYGLGEIALQADTVDNRGGEIRTQDKLTLNVTADINNQKVGENGSFIESGNVLTINTATLNNRHTKSSSENMTQGILATVLSVSANVLDNQQGKLHSRTQSNITLQQHLDNRQGEVTGRQNVSIHGAALDINNQDGHLQAGNSLSIFANAVSTNGHIEGADIDITQQKDFVTSNHINANNTLSISTSGNLTNSHHLYADERVTLNANHITNNVVGRISSANTTVAAKGNVSNEGLINGISPDDNAKTVVKAGGKLLNTGKGRIYGDDIALQADQLENRDKDYGNGEIKSAVIAARGNLDIAAREIDNNTEHYLADNQVGATLFSVGNMTFGRVLNANNQAEGKAEILRNNSSVIESERNIQFNAKQVENHNIHLQVHHVVSGQDNDDITLIHGSQKTLNEEYIVPNQGQGLPHIFTNHKEDQKGSLNIDSDTYIPMEKLTWAGWSRAGQLVYNLKDMEPALLKAGDTITEDMLLASRNQMSCDTYTGNNKQCHYIPAGQYDIDSPIWQYANVTAPTTPPPAFSFEELETKPWYKEQEWFALDPKTNERDLFIVPNEPVEPTKPERLATESDAAFQTRTKNYQQELVEYRQAKEKWDFYQTKIKPYNDWMKENEIAIEQVDKKIESHNQALRQELGQAYFRNFWVIKLNNSREDESKVKQSLPGQILAGGDLNFAGSSFLNNRSHTIAGGELKLIGNVTNEDQEGLHRLTESGTSQYTNDRWRGGFKKYFQRDWNAIQDYKRIIETPFDMDVVKVEEHADYHTHKRTAAELKSETAHTLSLTSIEAGSSTTLTAAGLQTLDGLVGGDIAAFTLLNGTSREVSGIEAWQGNKPAISEQPHLQGMTEADVSPLQGEARPRQLERVVLADEVEVRSIQPNLVVPQNVLYRINPEPSSKVLVETDPDFTNQKRWLSSDYMFNALRYEPNLVQKRLGDGFYEQRLVREQINRLTGRQFLGNYTDFDSQYKALMNAGVTFAEKFNLRLGVALSPSLVAQLTTDIVWFESESVTLPNGKQEQVLVPKVYAFAQKGDITGKGTLLSGNKVIHRSGELINNGTVSGRELVQFDSDSIRNSGTINGGVILGNVSGDMENIGGTIEADRAILLNISNNFTHSSSTHESEVKVNGYQRTESTIARKGLLHVKGEEGVLRINANNIAVSGADILNDGQGQTYLSAKNNLNLSTVAIGFAEQMGGGNHYRNESSQTAVISRVSGNGDVTLSAKNIYSEGADLDAKGKLIAKAENDIVLGSASNRSSLEEYHKIKSGSALAKKTQSSYDQVTEVRHKGTELTGESIEIKAGNDIQGESILAVSRSGDIDFIGGNNVTLNSATNLLSERHIRETKRSGFLNGGELGFTIGSQKIRQENTLDGAIQSTARNTLGSEGGNIRIQAGNKASVSNVDVLISNAKNAVISGKNGVRVEAGKDVINSTDNYEFSQSGLSIALSTPVTDAVQSAQQSVQKAKATQNEKLKGVYAMKAAEDAVIAAQNAQKVADTLSNLGNTLSENTAAAENPAVKISVSLGTQKQERESHSQSVTHSKSHLNGGNIALISEEGKVELEGVDTRVKDSLVLDGKLGIESKGVADTYQNNTKNKNHSASVGVFVGFNGDSYGIGLEASASVGKGKENSESETWQNNQLQVGNLVTNSANGKLLLDATNVKAHRWEGEVQDFEAKSRQDVTKYSSEQVQTGGSVSVTYGSGGGATANAAYNSAKLNTAQVENQTAIDIGKGGMDVKVKKNAHFDGAVMTSQAEKENNRFQAGTLTTGDIENHSELKTRSAAISGGSGGVNPMSALSLLGNKNESERSTTRAAIGENIAINLTQDPNAETTLNNLNRDTQNANQKVTKHDISEVKETQELVKGIGEIAEKAYQIYTHSEREKVTEAELELGKAQAQKASKEEIGKLEANLDRLQKEFDKNYGTGSKTKRAVEAVTAALQGLAAKDVGQAAVGLASPYLNAEIKKYTEGDTQANLIAHALLGAVEAAATGNNVLAGAAAGAGSEAAADVIVKTLYKGKSTQDLTEAEKQNVTLLSQLASGLASGLIGDSTQSAAVGADIGKRAVENNALGLKDIALYERYLMRAIANGESTEAVHEAFKALSEKQRAELLADCDATCRIPVISELGAATNRADELTGGLEGALKDWFGKLSGEEQTKFYKIVEEENQKTIAVLEAKQNGFEKAVDVALVSASVFSKENALESKGQSIQSNLAKKVHKTSGNEKGSALPVPSPKKSNKNGETYTSNTKHTLGQSGRSDPNAGIEPRNSFQLFEESKVLGKQRFTIDGQGNIHRFMNSNTSEGWHWAGSTSDINNPLKLNNKQKSELQKIFPEHKKNPYLK</sequence>
<dbReference type="InterPro" id="IPR012334">
    <property type="entry name" value="Pectin_lyas_fold"/>
</dbReference>
<comment type="subcellular location">
    <subcellularLocation>
        <location evidence="1">Target cell</location>
        <location evidence="1">Target cell cytoplasm</location>
    </subcellularLocation>
</comment>
<feature type="coiled-coil region" evidence="6">
    <location>
        <begin position="3403"/>
        <end position="3436"/>
    </location>
</feature>
<dbReference type="NCBIfam" id="TIGR01731">
    <property type="entry name" value="fil_hemag_20aa"/>
    <property type="match status" value="21"/>
</dbReference>
<keyword evidence="6" id="KW-0175">Coiled coil</keyword>
<feature type="region of interest" description="Disordered" evidence="7">
    <location>
        <begin position="3045"/>
        <end position="3064"/>
    </location>
</feature>
<proteinExistence type="inferred from homology"/>
<dbReference type="OrthoDB" id="2664633at2"/>
<evidence type="ECO:0000256" key="2">
    <source>
        <dbReference type="ARBA" id="ARBA00022656"/>
    </source>
</evidence>
<dbReference type="SUPFAM" id="SSF51126">
    <property type="entry name" value="Pectin lyase-like"/>
    <property type="match status" value="1"/>
</dbReference>
<dbReference type="Pfam" id="PF13332">
    <property type="entry name" value="Fil_haemagg_2"/>
    <property type="match status" value="2"/>
</dbReference>
<feature type="coiled-coil region" evidence="6">
    <location>
        <begin position="2137"/>
        <end position="2164"/>
    </location>
</feature>
<accession>A0A4V7I9N8</accession>
<dbReference type="Pfam" id="PF13018">
    <property type="entry name" value="ESPR"/>
    <property type="match status" value="1"/>
</dbReference>
<dbReference type="SMART" id="SM00912">
    <property type="entry name" value="Haemagg_act"/>
    <property type="match status" value="1"/>
</dbReference>
<evidence type="ECO:0000313" key="9">
    <source>
        <dbReference type="EMBL" id="AHG81723.1"/>
    </source>
</evidence>
<dbReference type="EMBL" id="CP006954">
    <property type="protein sequence ID" value="AHG81723.1"/>
    <property type="molecule type" value="Genomic_DNA"/>
</dbReference>
<dbReference type="InterPro" id="IPR024973">
    <property type="entry name" value="ESPR"/>
</dbReference>
<keyword evidence="4" id="KW-0843">Virulence</keyword>
<dbReference type="GO" id="GO:0090729">
    <property type="term" value="F:toxin activity"/>
    <property type="evidence" value="ECO:0007669"/>
    <property type="project" value="UniProtKB-KW"/>
</dbReference>
<name>A0A4V7I9N8_BIBTR</name>
<evidence type="ECO:0000256" key="4">
    <source>
        <dbReference type="ARBA" id="ARBA00023026"/>
    </source>
</evidence>
<feature type="region of interest" description="Disordered" evidence="7">
    <location>
        <begin position="3724"/>
        <end position="3783"/>
    </location>
</feature>
<reference evidence="9 10" key="1">
    <citation type="journal article" date="2014" name="Genome Announc.">
        <title>Complete Closed Genome Sequences of Three Bibersteinia trehalosi Nasopharyngeal Isolates from Cattle with Shipping Fever.</title>
        <authorList>
            <person name="Harhay G.P."/>
            <person name="McVey D.S."/>
            <person name="Koren S."/>
            <person name="Phillippy A.M."/>
            <person name="Bono J."/>
            <person name="Harhay D.M."/>
            <person name="Clawson M.L."/>
            <person name="Heaton M.P."/>
            <person name="Chitko-McKown C.G."/>
            <person name="Korlach J."/>
            <person name="Smith T.P."/>
        </authorList>
    </citation>
    <scope>NUCLEOTIDE SEQUENCE [LARGE SCALE GENOMIC DNA]</scope>
    <source>
        <strain evidence="9 10">USDA-ARS-USMARC-188</strain>
    </source>
</reference>
<dbReference type="Pfam" id="PF05860">
    <property type="entry name" value="TPS"/>
    <property type="match status" value="1"/>
</dbReference>
<evidence type="ECO:0000256" key="3">
    <source>
        <dbReference type="ARBA" id="ARBA00022913"/>
    </source>
</evidence>
<keyword evidence="3" id="KW-1266">Target cell cytoplasm</keyword>
<dbReference type="Pfam" id="PF05594">
    <property type="entry name" value="Fil_haemagg"/>
    <property type="match status" value="14"/>
</dbReference>
<dbReference type="KEGG" id="btre:F542_10050"/>
<feature type="compositionally biased region" description="Polar residues" evidence="7">
    <location>
        <begin position="3757"/>
        <end position="3775"/>
    </location>
</feature>
<dbReference type="InterPro" id="IPR008619">
    <property type="entry name" value="Filamentous_hemagglutn_rpt"/>
</dbReference>
<gene>
    <name evidence="9" type="ORF">F542_10050</name>
</gene>
<dbReference type="InterPro" id="IPR008638">
    <property type="entry name" value="FhaB/CdiA-like_TPS"/>
</dbReference>
<evidence type="ECO:0000313" key="10">
    <source>
        <dbReference type="Proteomes" id="UP000019091"/>
    </source>
</evidence>
<dbReference type="GO" id="GO:0003824">
    <property type="term" value="F:catalytic activity"/>
    <property type="evidence" value="ECO:0007669"/>
    <property type="project" value="UniProtKB-ARBA"/>
</dbReference>
<dbReference type="Gene3D" id="2.160.20.10">
    <property type="entry name" value="Single-stranded right-handed beta-helix, Pectin lyase-like"/>
    <property type="match status" value="1"/>
</dbReference>
<organism evidence="9 10">
    <name type="scientific">Bibersteinia trehalosi USDA-ARS-USMARC-188</name>
    <dbReference type="NCBI Taxonomy" id="1263829"/>
    <lineage>
        <taxon>Bacteria</taxon>
        <taxon>Pseudomonadati</taxon>
        <taxon>Pseudomonadota</taxon>
        <taxon>Gammaproteobacteria</taxon>
        <taxon>Pasteurellales</taxon>
        <taxon>Pasteurellaceae</taxon>
        <taxon>Bibersteinia</taxon>
    </lineage>
</organism>
<dbReference type="NCBIfam" id="TIGR01901">
    <property type="entry name" value="adhes_NPXG"/>
    <property type="match status" value="1"/>
</dbReference>
<dbReference type="RefSeq" id="WP_025267017.1">
    <property type="nucleotide sequence ID" value="NZ_CP006954.1"/>
</dbReference>
<comment type="similarity">
    <text evidence="5">In the N-terminal section; belongs to the CdiA toxin family.</text>
</comment>
<dbReference type="InterPro" id="IPR006914">
    <property type="entry name" value="VENN_dom"/>
</dbReference>
<protein>
    <submittedName>
        <fullName evidence="9">Large exoprotein involved in heme utilizationor adhesion</fullName>
    </submittedName>
</protein>
<dbReference type="InterPro" id="IPR010069">
    <property type="entry name" value="CdiA_FHA1_rpt"/>
</dbReference>
<dbReference type="Proteomes" id="UP000019091">
    <property type="component" value="Chromosome"/>
</dbReference>
<evidence type="ECO:0000256" key="1">
    <source>
        <dbReference type="ARBA" id="ARBA00004219"/>
    </source>
</evidence>